<dbReference type="InterPro" id="IPR047057">
    <property type="entry name" value="MerR_fam"/>
</dbReference>
<dbReference type="InterPro" id="IPR011256">
    <property type="entry name" value="Reg_factor_effector_dom_sf"/>
</dbReference>
<dbReference type="GO" id="GO:0003700">
    <property type="term" value="F:DNA-binding transcription factor activity"/>
    <property type="evidence" value="ECO:0007669"/>
    <property type="project" value="InterPro"/>
</dbReference>
<dbReference type="OrthoDB" id="7849865at2"/>
<keyword evidence="4" id="KW-1185">Reference proteome</keyword>
<dbReference type="SUPFAM" id="SSF46955">
    <property type="entry name" value="Putative DNA-binding domain"/>
    <property type="match status" value="1"/>
</dbReference>
<protein>
    <submittedName>
        <fullName evidence="3">DNA-binding transcriptional MerR regulator</fullName>
    </submittedName>
</protein>
<dbReference type="InterPro" id="IPR009061">
    <property type="entry name" value="DNA-bd_dom_put_sf"/>
</dbReference>
<dbReference type="PANTHER" id="PTHR30204">
    <property type="entry name" value="REDOX-CYCLING DRUG-SENSING TRANSCRIPTIONAL ACTIVATOR SOXR"/>
    <property type="match status" value="1"/>
</dbReference>
<accession>A0A561SMI1</accession>
<sequence>MNELMIGEFARRCRLPVSTLRYYDRIRLLVPAVVDPGSGYRRYTIDQLPVAVLISRLRSLGVTPDRIGRVLAGGPAASAVLAGERRRVAAEIELRRERLRGLDELLSESPPADHEVDVVGLADREVVALPFLLPLDELEAGVTRRIASLRSVLRRAGHERSGPWGATFPLDLSDEVSGFVFAPIAGEPRDDLDTAWLPTGRAVAAVHRGNPAGLPMAYRAAFAVVDDLGVAAAGPVIEEYSPGSIRVLVPLSR</sequence>
<dbReference type="PANTHER" id="PTHR30204:SF97">
    <property type="entry name" value="MERR FAMILY REGULATORY PROTEIN"/>
    <property type="match status" value="1"/>
</dbReference>
<dbReference type="AlphaFoldDB" id="A0A561SMI1"/>
<reference evidence="3 4" key="1">
    <citation type="submission" date="2019-06" db="EMBL/GenBank/DDBJ databases">
        <title>Sequencing the genomes of 1000 actinobacteria strains.</title>
        <authorList>
            <person name="Klenk H.-P."/>
        </authorList>
    </citation>
    <scope>NUCLEOTIDE SEQUENCE [LARGE SCALE GENOMIC DNA]</scope>
    <source>
        <strain evidence="3 4">DSM 45671</strain>
    </source>
</reference>
<evidence type="ECO:0000313" key="3">
    <source>
        <dbReference type="EMBL" id="TWF76052.1"/>
    </source>
</evidence>
<feature type="domain" description="HTH merR-type" evidence="2">
    <location>
        <begin position="3"/>
        <end position="73"/>
    </location>
</feature>
<dbReference type="GO" id="GO:0003677">
    <property type="term" value="F:DNA binding"/>
    <property type="evidence" value="ECO:0007669"/>
    <property type="project" value="UniProtKB-KW"/>
</dbReference>
<keyword evidence="1 3" id="KW-0238">DNA-binding</keyword>
<dbReference type="SMART" id="SM00422">
    <property type="entry name" value="HTH_MERR"/>
    <property type="match status" value="1"/>
</dbReference>
<organism evidence="3 4">
    <name type="scientific">Pseudonocardia hierapolitana</name>
    <dbReference type="NCBI Taxonomy" id="1128676"/>
    <lineage>
        <taxon>Bacteria</taxon>
        <taxon>Bacillati</taxon>
        <taxon>Actinomycetota</taxon>
        <taxon>Actinomycetes</taxon>
        <taxon>Pseudonocardiales</taxon>
        <taxon>Pseudonocardiaceae</taxon>
        <taxon>Pseudonocardia</taxon>
    </lineage>
</organism>
<proteinExistence type="predicted"/>
<dbReference type="SUPFAM" id="SSF55136">
    <property type="entry name" value="Probable bacterial effector-binding domain"/>
    <property type="match status" value="1"/>
</dbReference>
<dbReference type="PROSITE" id="PS50937">
    <property type="entry name" value="HTH_MERR_2"/>
    <property type="match status" value="1"/>
</dbReference>
<dbReference type="Pfam" id="PF13411">
    <property type="entry name" value="MerR_1"/>
    <property type="match status" value="1"/>
</dbReference>
<dbReference type="InterPro" id="IPR000551">
    <property type="entry name" value="MerR-type_HTH_dom"/>
</dbReference>
<gene>
    <name evidence="3" type="ORF">FHX44_111939</name>
</gene>
<dbReference type="Gene3D" id="1.10.1660.10">
    <property type="match status" value="1"/>
</dbReference>
<dbReference type="EMBL" id="VIWU01000001">
    <property type="protein sequence ID" value="TWF76052.1"/>
    <property type="molecule type" value="Genomic_DNA"/>
</dbReference>
<evidence type="ECO:0000256" key="1">
    <source>
        <dbReference type="ARBA" id="ARBA00023125"/>
    </source>
</evidence>
<dbReference type="Proteomes" id="UP000321261">
    <property type="component" value="Unassembled WGS sequence"/>
</dbReference>
<evidence type="ECO:0000259" key="2">
    <source>
        <dbReference type="PROSITE" id="PS50937"/>
    </source>
</evidence>
<evidence type="ECO:0000313" key="4">
    <source>
        <dbReference type="Proteomes" id="UP000321261"/>
    </source>
</evidence>
<comment type="caution">
    <text evidence="3">The sequence shown here is derived from an EMBL/GenBank/DDBJ whole genome shotgun (WGS) entry which is preliminary data.</text>
</comment>
<dbReference type="Gene3D" id="3.20.80.10">
    <property type="entry name" value="Regulatory factor, effector binding domain"/>
    <property type="match status" value="1"/>
</dbReference>
<dbReference type="RefSeq" id="WP_147255153.1">
    <property type="nucleotide sequence ID" value="NZ_VIWU01000001.1"/>
</dbReference>
<name>A0A561SMI1_9PSEU</name>